<sequence>MIRRPRGLRMTELDGEAAELLGKRRGRGDPGAGTADSGRDERKHQEHGRQPPRPEMSPKDHPGMRTRGEAPVK</sequence>
<dbReference type="AlphaFoldDB" id="A0A1H9C6M4"/>
<organism evidence="2 3">
    <name type="scientific">Faunimonas pinastri</name>
    <dbReference type="NCBI Taxonomy" id="1855383"/>
    <lineage>
        <taxon>Bacteria</taxon>
        <taxon>Pseudomonadati</taxon>
        <taxon>Pseudomonadota</taxon>
        <taxon>Alphaproteobacteria</taxon>
        <taxon>Hyphomicrobiales</taxon>
        <taxon>Afifellaceae</taxon>
        <taxon>Faunimonas</taxon>
    </lineage>
</organism>
<name>A0A1H9C6M4_9HYPH</name>
<evidence type="ECO:0000256" key="1">
    <source>
        <dbReference type="SAM" id="MobiDB-lite"/>
    </source>
</evidence>
<evidence type="ECO:0000313" key="2">
    <source>
        <dbReference type="EMBL" id="SEP96641.1"/>
    </source>
</evidence>
<feature type="compositionally biased region" description="Basic and acidic residues" evidence="1">
    <location>
        <begin position="56"/>
        <end position="73"/>
    </location>
</feature>
<gene>
    <name evidence="2" type="ORF">SAMN05216548_10263</name>
</gene>
<reference evidence="2 3" key="1">
    <citation type="submission" date="2016-10" db="EMBL/GenBank/DDBJ databases">
        <authorList>
            <person name="de Groot N.N."/>
        </authorList>
    </citation>
    <scope>NUCLEOTIDE SEQUENCE [LARGE SCALE GENOMIC DNA]</scope>
    <source>
        <strain evidence="2 3">A52C2</strain>
    </source>
</reference>
<dbReference type="EMBL" id="FOFG01000002">
    <property type="protein sequence ID" value="SEP96641.1"/>
    <property type="molecule type" value="Genomic_DNA"/>
</dbReference>
<feature type="region of interest" description="Disordered" evidence="1">
    <location>
        <begin position="1"/>
        <end position="73"/>
    </location>
</feature>
<feature type="compositionally biased region" description="Basic and acidic residues" evidence="1">
    <location>
        <begin position="37"/>
        <end position="49"/>
    </location>
</feature>
<evidence type="ECO:0000313" key="3">
    <source>
        <dbReference type="Proteomes" id="UP000199647"/>
    </source>
</evidence>
<accession>A0A1H9C6M4</accession>
<proteinExistence type="predicted"/>
<dbReference type="Proteomes" id="UP000199647">
    <property type="component" value="Unassembled WGS sequence"/>
</dbReference>
<keyword evidence="3" id="KW-1185">Reference proteome</keyword>
<protein>
    <submittedName>
        <fullName evidence="2">Uncharacterized protein</fullName>
    </submittedName>
</protein>